<dbReference type="CDD" id="cd11386">
    <property type="entry name" value="MCP_signal"/>
    <property type="match status" value="1"/>
</dbReference>
<keyword evidence="5 11" id="KW-1133">Transmembrane helix</keyword>
<evidence type="ECO:0000256" key="6">
    <source>
        <dbReference type="ARBA" id="ARBA00023136"/>
    </source>
</evidence>
<evidence type="ECO:0000256" key="9">
    <source>
        <dbReference type="SAM" id="Coils"/>
    </source>
</evidence>
<feature type="coiled-coil region" evidence="9">
    <location>
        <begin position="528"/>
        <end position="555"/>
    </location>
</feature>
<evidence type="ECO:0000256" key="1">
    <source>
        <dbReference type="ARBA" id="ARBA00004651"/>
    </source>
</evidence>
<protein>
    <submittedName>
        <fullName evidence="15">Methyl-accepting chemotaxis sensory transducer with Cache sensor</fullName>
    </submittedName>
</protein>
<dbReference type="Gene3D" id="6.10.340.10">
    <property type="match status" value="1"/>
</dbReference>
<comment type="similarity">
    <text evidence="7">Belongs to the methyl-accepting chemotaxis (MCP) protein family.</text>
</comment>
<evidence type="ECO:0000256" key="7">
    <source>
        <dbReference type="ARBA" id="ARBA00029447"/>
    </source>
</evidence>
<feature type="domain" description="HAMP" evidence="14">
    <location>
        <begin position="213"/>
        <end position="265"/>
    </location>
</feature>
<comment type="subcellular location">
    <subcellularLocation>
        <location evidence="1">Cell membrane</location>
        <topology evidence="1">Multi-pass membrane protein</topology>
    </subcellularLocation>
</comment>
<dbReference type="Proteomes" id="UP000184171">
    <property type="component" value="Unassembled WGS sequence"/>
</dbReference>
<dbReference type="SMART" id="SM00304">
    <property type="entry name" value="HAMP"/>
    <property type="match status" value="1"/>
</dbReference>
<evidence type="ECO:0000256" key="5">
    <source>
        <dbReference type="ARBA" id="ARBA00022989"/>
    </source>
</evidence>
<dbReference type="PROSITE" id="PS50111">
    <property type="entry name" value="CHEMOTAXIS_TRANSDUC_2"/>
    <property type="match status" value="1"/>
</dbReference>
<evidence type="ECO:0000256" key="3">
    <source>
        <dbReference type="ARBA" id="ARBA00022500"/>
    </source>
</evidence>
<dbReference type="SUPFAM" id="SSF58104">
    <property type="entry name" value="Methyl-accepting chemotaxis protein (MCP) signaling domain"/>
    <property type="match status" value="1"/>
</dbReference>
<dbReference type="Pfam" id="PF00672">
    <property type="entry name" value="HAMP"/>
    <property type="match status" value="1"/>
</dbReference>
<evidence type="ECO:0000256" key="11">
    <source>
        <dbReference type="SAM" id="Phobius"/>
    </source>
</evidence>
<dbReference type="AlphaFoldDB" id="A0A1M6J7A2"/>
<dbReference type="Gene3D" id="3.30.450.20">
    <property type="entry name" value="PAS domain"/>
    <property type="match status" value="1"/>
</dbReference>
<sequence length="604" mass="65285">MQLFKNLSIGKKIFAVTSIIILIFLCSLVWLYTGYRGQIYQVAEKKLTTATETAWGVIDHYSKLAGNELTLEEAQTQAKNTIRRLRFEGDKIYFWINDTQPKMIMHPIKPALDGQDLSNSKDPDGLRLFVEMVKVTDKSGAGFVEYQWPKPGADKPQPKLSFVKKHPQWNWIIGSGVYIDDLNAKVSQVFYTIIAACLVSLVISILLVFWLARSIASPMKQTVDMINELEKGHLTSRLGMDQTDEIGQMAQTMDRFANSLQHEIVDSLQKLAAGNLQFDINVHDSKDEIRGALKKLEVDLNNIMGMIQSAGHQIAAGSTNVADFSQALSQGATESAASLEEISSSLNQMSGQTNLNADNANQVNQLSSEAQKAAEDGNQRMGQMVAAMEDISEAGQNINKIIKVIDEIAFQTNLLALNAAVEAARAGQHGKGFAVVAEEVRNLAARSAKAAQETADLIAGSVEKTNRGAEIAQHTAGALESINEHISKVSDLAEEIAAASKEQAEGISQINEGLGQIDQVIQQNTATAEESASAAEELSSQADELLNMLTRFKLKGQAVSQSLPAAASAPPPRSSATPPAVGWGGTPSSSGPKISLDDDEFGKF</sequence>
<dbReference type="GO" id="GO:0004888">
    <property type="term" value="F:transmembrane signaling receptor activity"/>
    <property type="evidence" value="ECO:0007669"/>
    <property type="project" value="InterPro"/>
</dbReference>
<feature type="transmembrane region" description="Helical" evidence="11">
    <location>
        <begin position="189"/>
        <end position="212"/>
    </location>
</feature>
<dbReference type="RefSeq" id="WP_072908906.1">
    <property type="nucleotide sequence ID" value="NZ_FQZT01000008.1"/>
</dbReference>
<dbReference type="Pfam" id="PF08269">
    <property type="entry name" value="dCache_2"/>
    <property type="match status" value="1"/>
</dbReference>
<dbReference type="Gene3D" id="1.10.287.950">
    <property type="entry name" value="Methyl-accepting chemotaxis protein"/>
    <property type="match status" value="1"/>
</dbReference>
<dbReference type="PANTHER" id="PTHR43531">
    <property type="entry name" value="PROTEIN ICFG"/>
    <property type="match status" value="1"/>
</dbReference>
<dbReference type="PANTHER" id="PTHR43531:SF11">
    <property type="entry name" value="METHYL-ACCEPTING CHEMOTAXIS PROTEIN 3"/>
    <property type="match status" value="1"/>
</dbReference>
<keyword evidence="9" id="KW-0175">Coiled coil</keyword>
<dbReference type="OrthoDB" id="5390881at2"/>
<feature type="region of interest" description="Disordered" evidence="10">
    <location>
        <begin position="562"/>
        <end position="604"/>
    </location>
</feature>
<evidence type="ECO:0000313" key="15">
    <source>
        <dbReference type="EMBL" id="SHJ42541.1"/>
    </source>
</evidence>
<keyword evidence="6 11" id="KW-0472">Membrane</keyword>
<dbReference type="InterPro" id="IPR004010">
    <property type="entry name" value="Double_Cache_2"/>
</dbReference>
<dbReference type="CDD" id="cd06225">
    <property type="entry name" value="HAMP"/>
    <property type="match status" value="1"/>
</dbReference>
<reference evidence="15 16" key="1">
    <citation type="submission" date="2016-11" db="EMBL/GenBank/DDBJ databases">
        <authorList>
            <person name="Jaros S."/>
            <person name="Januszkiewicz K."/>
            <person name="Wedrychowicz H."/>
        </authorList>
    </citation>
    <scope>NUCLEOTIDE SEQUENCE [LARGE SCALE GENOMIC DNA]</scope>
    <source>
        <strain evidence="15 16">DSM 5091</strain>
    </source>
</reference>
<dbReference type="PRINTS" id="PR00260">
    <property type="entry name" value="CHEMTRNSDUCR"/>
</dbReference>
<evidence type="ECO:0000313" key="16">
    <source>
        <dbReference type="Proteomes" id="UP000184171"/>
    </source>
</evidence>
<dbReference type="STRING" id="1122189.SAMN02745165_02327"/>
<gene>
    <name evidence="15" type="ORF">SAMN02745165_02327</name>
</gene>
<evidence type="ECO:0000256" key="10">
    <source>
        <dbReference type="SAM" id="MobiDB-lite"/>
    </source>
</evidence>
<dbReference type="SMART" id="SM00283">
    <property type="entry name" value="MA"/>
    <property type="match status" value="1"/>
</dbReference>
<feature type="compositionally biased region" description="Low complexity" evidence="10">
    <location>
        <begin position="562"/>
        <end position="580"/>
    </location>
</feature>
<dbReference type="InterPro" id="IPR051310">
    <property type="entry name" value="MCP_chemotaxis"/>
</dbReference>
<name>A0A1M6J7A2_MALRU</name>
<dbReference type="InterPro" id="IPR004089">
    <property type="entry name" value="MCPsignal_dom"/>
</dbReference>
<dbReference type="EMBL" id="FQZT01000008">
    <property type="protein sequence ID" value="SHJ42541.1"/>
    <property type="molecule type" value="Genomic_DNA"/>
</dbReference>
<feature type="domain" description="Methyl-accepting transducer" evidence="12">
    <location>
        <begin position="310"/>
        <end position="539"/>
    </location>
</feature>
<evidence type="ECO:0000259" key="12">
    <source>
        <dbReference type="PROSITE" id="PS50111"/>
    </source>
</evidence>
<dbReference type="FunFam" id="1.10.287.950:FF:000001">
    <property type="entry name" value="Methyl-accepting chemotaxis sensory transducer"/>
    <property type="match status" value="1"/>
</dbReference>
<evidence type="ECO:0000256" key="4">
    <source>
        <dbReference type="ARBA" id="ARBA00022692"/>
    </source>
</evidence>
<organism evidence="15 16">
    <name type="scientific">Malonomonas rubra DSM 5091</name>
    <dbReference type="NCBI Taxonomy" id="1122189"/>
    <lineage>
        <taxon>Bacteria</taxon>
        <taxon>Pseudomonadati</taxon>
        <taxon>Thermodesulfobacteriota</taxon>
        <taxon>Desulfuromonadia</taxon>
        <taxon>Desulfuromonadales</taxon>
        <taxon>Geopsychrobacteraceae</taxon>
        <taxon>Malonomonas</taxon>
    </lineage>
</organism>
<accession>A0A1M6J7A2</accession>
<evidence type="ECO:0000259" key="14">
    <source>
        <dbReference type="PROSITE" id="PS50885"/>
    </source>
</evidence>
<dbReference type="SMART" id="SM01049">
    <property type="entry name" value="Cache_2"/>
    <property type="match status" value="1"/>
</dbReference>
<proteinExistence type="inferred from homology"/>
<dbReference type="GO" id="GO:0005886">
    <property type="term" value="C:plasma membrane"/>
    <property type="evidence" value="ECO:0007669"/>
    <property type="project" value="UniProtKB-SubCell"/>
</dbReference>
<dbReference type="InterPro" id="IPR033480">
    <property type="entry name" value="sCache_2"/>
</dbReference>
<evidence type="ECO:0000256" key="2">
    <source>
        <dbReference type="ARBA" id="ARBA00022475"/>
    </source>
</evidence>
<dbReference type="InterPro" id="IPR003660">
    <property type="entry name" value="HAMP_dom"/>
</dbReference>
<keyword evidence="4 11" id="KW-0812">Transmembrane</keyword>
<feature type="transmembrane region" description="Helical" evidence="11">
    <location>
        <begin position="12"/>
        <end position="32"/>
    </location>
</feature>
<keyword evidence="8" id="KW-0807">Transducer</keyword>
<dbReference type="GO" id="GO:0007165">
    <property type="term" value="P:signal transduction"/>
    <property type="evidence" value="ECO:0007669"/>
    <property type="project" value="UniProtKB-KW"/>
</dbReference>
<feature type="domain" description="T-SNARE coiled-coil homology" evidence="13">
    <location>
        <begin position="469"/>
        <end position="531"/>
    </location>
</feature>
<keyword evidence="16" id="KW-1185">Reference proteome</keyword>
<dbReference type="InterPro" id="IPR004090">
    <property type="entry name" value="Chemotax_Me-accpt_rcpt"/>
</dbReference>
<evidence type="ECO:0000256" key="8">
    <source>
        <dbReference type="PROSITE-ProRule" id="PRU00284"/>
    </source>
</evidence>
<dbReference type="Pfam" id="PF00015">
    <property type="entry name" value="MCPsignal"/>
    <property type="match status" value="1"/>
</dbReference>
<dbReference type="InterPro" id="IPR000727">
    <property type="entry name" value="T_SNARE_dom"/>
</dbReference>
<keyword evidence="3" id="KW-0145">Chemotaxis</keyword>
<dbReference type="GO" id="GO:0006935">
    <property type="term" value="P:chemotaxis"/>
    <property type="evidence" value="ECO:0007669"/>
    <property type="project" value="UniProtKB-KW"/>
</dbReference>
<dbReference type="PROSITE" id="PS50885">
    <property type="entry name" value="HAMP"/>
    <property type="match status" value="1"/>
</dbReference>
<keyword evidence="2" id="KW-1003">Cell membrane</keyword>
<evidence type="ECO:0000259" key="13">
    <source>
        <dbReference type="PROSITE" id="PS50192"/>
    </source>
</evidence>
<dbReference type="PROSITE" id="PS50192">
    <property type="entry name" value="T_SNARE"/>
    <property type="match status" value="1"/>
</dbReference>